<dbReference type="Pfam" id="PF03061">
    <property type="entry name" value="4HBT"/>
    <property type="match status" value="1"/>
</dbReference>
<evidence type="ECO:0000313" key="3">
    <source>
        <dbReference type="Proteomes" id="UP000194309"/>
    </source>
</evidence>
<protein>
    <submittedName>
        <fullName evidence="2">Acyl-CoA thioesterase</fullName>
    </submittedName>
</protein>
<gene>
    <name evidence="2" type="ORF">CIGN_0876</name>
</gene>
<dbReference type="Proteomes" id="UP000194309">
    <property type="component" value="Chromosome"/>
</dbReference>
<dbReference type="AlphaFoldDB" id="A0A1X9SSE8"/>
<sequence>MNEYDESLQDIGLIDSAEIFQGLLNIPATINSTLCGGIVDMKPNYAKTTLMTSNEMVFDDEKLVHGGFIFGAAEWAAHVAINTLHSVTIGAKVNLYAPAKVGDMVEFEAHAYYEESKKREVKVIGTIKEIKIFEGTYQIVVLEEHIFRLQQRKMTSDESQQ</sequence>
<keyword evidence="3" id="KW-1185">Reference proteome</keyword>
<dbReference type="SUPFAM" id="SSF54637">
    <property type="entry name" value="Thioesterase/thiol ester dehydrase-isomerase"/>
    <property type="match status" value="1"/>
</dbReference>
<evidence type="ECO:0000259" key="1">
    <source>
        <dbReference type="Pfam" id="PF03061"/>
    </source>
</evidence>
<proteinExistence type="predicted"/>
<dbReference type="OrthoDB" id="5323777at2"/>
<feature type="domain" description="Thioesterase" evidence="1">
    <location>
        <begin position="63"/>
        <end position="115"/>
    </location>
</feature>
<dbReference type="InterPro" id="IPR006683">
    <property type="entry name" value="Thioestr_dom"/>
</dbReference>
<dbReference type="STRING" id="1660064.CIGN_0876"/>
<dbReference type="InterPro" id="IPR029069">
    <property type="entry name" value="HotDog_dom_sf"/>
</dbReference>
<name>A0A1X9SSE8_9BACT</name>
<organism evidence="2 3">
    <name type="scientific">Campylobacter devanensis</name>
    <dbReference type="NCBI Taxonomy" id="3161138"/>
    <lineage>
        <taxon>Bacteria</taxon>
        <taxon>Pseudomonadati</taxon>
        <taxon>Campylobacterota</taxon>
        <taxon>Epsilonproteobacteria</taxon>
        <taxon>Campylobacterales</taxon>
        <taxon>Campylobacteraceae</taxon>
        <taxon>Campylobacter</taxon>
    </lineage>
</organism>
<evidence type="ECO:0000313" key="2">
    <source>
        <dbReference type="EMBL" id="ARQ99163.1"/>
    </source>
</evidence>
<reference evidence="2 3" key="1">
    <citation type="journal article" date="2017" name="Genome Biol. Evol.">
        <title>Comparative Genomic Analysis Identifies a Campylobacter Clade Deficient in Selenium Metabolism.</title>
        <authorList>
            <person name="Miller W.G."/>
            <person name="Yee E."/>
            <person name="Lopes B.S."/>
            <person name="Chapman M.H."/>
            <person name="Huynh S."/>
            <person name="Bono J.L."/>
            <person name="Parker C.T."/>
            <person name="Strachan N.J.C."/>
            <person name="Forbes K.J."/>
        </authorList>
    </citation>
    <scope>NUCLEOTIDE SEQUENCE [LARGE SCALE GENOMIC DNA]</scope>
    <source>
        <strain evidence="2 3">NCTC 13003</strain>
    </source>
</reference>
<accession>A0A1X9SSE8</accession>
<dbReference type="KEGG" id="cdev:CIGN_0876"/>
<dbReference type="Gene3D" id="3.10.129.10">
    <property type="entry name" value="Hotdog Thioesterase"/>
    <property type="match status" value="1"/>
</dbReference>
<dbReference type="EMBL" id="CP018788">
    <property type="protein sequence ID" value="ARQ99163.1"/>
    <property type="molecule type" value="Genomic_DNA"/>
</dbReference>
<dbReference type="GO" id="GO:0016790">
    <property type="term" value="F:thiolester hydrolase activity"/>
    <property type="evidence" value="ECO:0007669"/>
    <property type="project" value="UniProtKB-ARBA"/>
</dbReference>
<accession>A0A381D962</accession>